<feature type="transmembrane region" description="Helical" evidence="1">
    <location>
        <begin position="128"/>
        <end position="149"/>
    </location>
</feature>
<evidence type="ECO:0000256" key="1">
    <source>
        <dbReference type="SAM" id="Phobius"/>
    </source>
</evidence>
<protein>
    <submittedName>
        <fullName evidence="2">Uncharacterized protein</fullName>
    </submittedName>
</protein>
<dbReference type="AlphaFoldDB" id="A0A2T4CIT7"/>
<reference evidence="2 3" key="1">
    <citation type="submission" date="2016-07" db="EMBL/GenBank/DDBJ databases">
        <title>Multiple horizontal gene transfer events from other fungi enriched the ability of initially mycotrophic Trichoderma (Ascomycota) to feed on dead plant biomass.</title>
        <authorList>
            <consortium name="DOE Joint Genome Institute"/>
            <person name="Aerts A."/>
            <person name="Atanasova L."/>
            <person name="Chenthamara K."/>
            <person name="Zhang J."/>
            <person name="Grujic M."/>
            <person name="Henrissat B."/>
            <person name="Kuo A."/>
            <person name="Salamov A."/>
            <person name="Lipzen A."/>
            <person name="Labutti K."/>
            <person name="Barry K."/>
            <person name="Miao Y."/>
            <person name="Rahimi M.J."/>
            <person name="Shen Q."/>
            <person name="Grigoriev I.V."/>
            <person name="Kubicek C.P."/>
            <person name="Druzhinina I.S."/>
        </authorList>
    </citation>
    <scope>NUCLEOTIDE SEQUENCE [LARGE SCALE GENOMIC DNA]</scope>
    <source>
        <strain evidence="2 3">ATCC 18648</strain>
    </source>
</reference>
<keyword evidence="1" id="KW-0472">Membrane</keyword>
<sequence>MFLLNGRQLACDISAFPDPRTSNMSLDLYDASSALLWSLVPSWSGDEVTLLTAGYEMPQRLEREGGLVGRVECMDDSTRWIPLTVFFLSHTFFSVLASLHLLQCLLLLLLPSLLLPSSLLLFSPIHHLIIHLLSPSFLIVFSFSASAGIKQPTKHKKREWDRSNQEATQKQDYAVCRTQIDISMFETTKEQRVSGHLRVGGDGGVSCRLWI</sequence>
<feature type="transmembrane region" description="Helical" evidence="1">
    <location>
        <begin position="80"/>
        <end position="108"/>
    </location>
</feature>
<dbReference type="EMBL" id="KZ679126">
    <property type="protein sequence ID" value="PTB81432.1"/>
    <property type="molecule type" value="Genomic_DNA"/>
</dbReference>
<dbReference type="Proteomes" id="UP000240760">
    <property type="component" value="Unassembled WGS sequence"/>
</dbReference>
<organism evidence="2 3">
    <name type="scientific">Trichoderma longibrachiatum ATCC 18648</name>
    <dbReference type="NCBI Taxonomy" id="983965"/>
    <lineage>
        <taxon>Eukaryota</taxon>
        <taxon>Fungi</taxon>
        <taxon>Dikarya</taxon>
        <taxon>Ascomycota</taxon>
        <taxon>Pezizomycotina</taxon>
        <taxon>Sordariomycetes</taxon>
        <taxon>Hypocreomycetidae</taxon>
        <taxon>Hypocreales</taxon>
        <taxon>Hypocreaceae</taxon>
        <taxon>Trichoderma</taxon>
    </lineage>
</organism>
<proteinExistence type="predicted"/>
<name>A0A2T4CIT7_TRILO</name>
<keyword evidence="1" id="KW-0812">Transmembrane</keyword>
<evidence type="ECO:0000313" key="3">
    <source>
        <dbReference type="Proteomes" id="UP000240760"/>
    </source>
</evidence>
<accession>A0A2T4CIT7</accession>
<keyword evidence="1" id="KW-1133">Transmembrane helix</keyword>
<evidence type="ECO:0000313" key="2">
    <source>
        <dbReference type="EMBL" id="PTB81432.1"/>
    </source>
</evidence>
<keyword evidence="3" id="KW-1185">Reference proteome</keyword>
<gene>
    <name evidence="2" type="ORF">M440DRAFT_84134</name>
</gene>